<evidence type="ECO:0000313" key="4">
    <source>
        <dbReference type="EMBL" id="ASY65734.1"/>
    </source>
</evidence>
<dbReference type="GO" id="GO:0009425">
    <property type="term" value="C:bacterial-type flagellum basal body"/>
    <property type="evidence" value="ECO:0007669"/>
    <property type="project" value="InterPro"/>
</dbReference>
<dbReference type="Proteomes" id="UP000217211">
    <property type="component" value="Plasmid pSJ05684b"/>
</dbReference>
<evidence type="ECO:0000256" key="1">
    <source>
        <dbReference type="ARBA" id="ARBA00009226"/>
    </source>
</evidence>
<dbReference type="AlphaFoldDB" id="A0A249PJ61"/>
<dbReference type="RefSeq" id="WP_034855661.1">
    <property type="nucleotide sequence ID" value="NZ_AJQT01000061.1"/>
</dbReference>
<proteinExistence type="inferred from homology"/>
<dbReference type="STRING" id="716928.GCA_000261485_03212"/>
<dbReference type="InterPro" id="IPR001172">
    <property type="entry name" value="FliN_T3SS_HrcQb"/>
</dbReference>
<geneLocation type="plasmid" evidence="5">
    <name>psj05684b</name>
</geneLocation>
<dbReference type="KEGG" id="esj:SJ05684_b47520"/>
<feature type="region of interest" description="Disordered" evidence="2">
    <location>
        <begin position="1"/>
        <end position="26"/>
    </location>
</feature>
<dbReference type="GO" id="GO:0050918">
    <property type="term" value="P:positive chemotaxis"/>
    <property type="evidence" value="ECO:0007669"/>
    <property type="project" value="TreeGrafter"/>
</dbReference>
<evidence type="ECO:0000313" key="5">
    <source>
        <dbReference type="Proteomes" id="UP000217211"/>
    </source>
</evidence>
<dbReference type="InterPro" id="IPR001543">
    <property type="entry name" value="FliN-like_C"/>
</dbReference>
<dbReference type="SUPFAM" id="SSF101801">
    <property type="entry name" value="Surface presentation of antigens (SPOA)"/>
    <property type="match status" value="1"/>
</dbReference>
<name>A0A249PJ61_9HYPH</name>
<protein>
    <submittedName>
        <fullName evidence="4">Putative translocation protein involved in type-III secretion process</fullName>
    </submittedName>
</protein>
<evidence type="ECO:0000259" key="3">
    <source>
        <dbReference type="Pfam" id="PF01052"/>
    </source>
</evidence>
<reference evidence="4 5" key="1">
    <citation type="submission" date="2017-08" db="EMBL/GenBank/DDBJ databases">
        <title>Multipartite genome sequences of Sinorhizobium species nodulating soybeans.</title>
        <authorList>
            <person name="Tian C.F."/>
        </authorList>
    </citation>
    <scope>NUCLEOTIDE SEQUENCE [LARGE SCALE GENOMIC DNA]</scope>
    <source>
        <strain evidence="4 5">CCBAU 05684</strain>
        <plasmid evidence="5">psj05684b</plasmid>
    </source>
</reference>
<evidence type="ECO:0000256" key="2">
    <source>
        <dbReference type="SAM" id="MobiDB-lite"/>
    </source>
</evidence>
<dbReference type="Pfam" id="PF01052">
    <property type="entry name" value="FliMN_C"/>
    <property type="match status" value="1"/>
</dbReference>
<gene>
    <name evidence="4" type="ORF">SJ05684_b47520</name>
</gene>
<keyword evidence="5" id="KW-1185">Reference proteome</keyword>
<dbReference type="eggNOG" id="COG1886">
    <property type="taxonomic scope" value="Bacteria"/>
</dbReference>
<feature type="domain" description="Flagellar motor switch protein FliN-like C-terminal" evidence="3">
    <location>
        <begin position="267"/>
        <end position="335"/>
    </location>
</feature>
<dbReference type="Gene3D" id="2.30.330.10">
    <property type="entry name" value="SpoA-like"/>
    <property type="match status" value="1"/>
</dbReference>
<dbReference type="EMBL" id="CP023068">
    <property type="protein sequence ID" value="ASY65734.1"/>
    <property type="molecule type" value="Genomic_DNA"/>
</dbReference>
<dbReference type="InterPro" id="IPR036429">
    <property type="entry name" value="SpoA-like_sf"/>
</dbReference>
<dbReference type="GO" id="GO:0071978">
    <property type="term" value="P:bacterial-type flagellum-dependent swarming motility"/>
    <property type="evidence" value="ECO:0007669"/>
    <property type="project" value="TreeGrafter"/>
</dbReference>
<dbReference type="PRINTS" id="PR00956">
    <property type="entry name" value="FLGMOTORFLIN"/>
</dbReference>
<organism evidence="4 5">
    <name type="scientific">Sinorhizobium sojae CCBAU 05684</name>
    <dbReference type="NCBI Taxonomy" id="716928"/>
    <lineage>
        <taxon>Bacteria</taxon>
        <taxon>Pseudomonadati</taxon>
        <taxon>Pseudomonadota</taxon>
        <taxon>Alphaproteobacteria</taxon>
        <taxon>Hyphomicrobiales</taxon>
        <taxon>Rhizobiaceae</taxon>
        <taxon>Sinorhizobium/Ensifer group</taxon>
        <taxon>Sinorhizobium</taxon>
    </lineage>
</organism>
<keyword evidence="4" id="KW-0614">Plasmid</keyword>
<dbReference type="PANTHER" id="PTHR30034">
    <property type="entry name" value="FLAGELLAR MOTOR SWITCH PROTEIN FLIM"/>
    <property type="match status" value="1"/>
</dbReference>
<dbReference type="GO" id="GO:0003774">
    <property type="term" value="F:cytoskeletal motor activity"/>
    <property type="evidence" value="ECO:0007669"/>
    <property type="project" value="InterPro"/>
</dbReference>
<dbReference type="PANTHER" id="PTHR30034:SF6">
    <property type="entry name" value="YOP PROTEINS TRANSLOCATION PROTEIN Q"/>
    <property type="match status" value="1"/>
</dbReference>
<sequence length="337" mass="36049">MTDVAAAPKNMSGARGPNSEPGARQPWRLPFQKGAITIRPAATDIAADRLGEAVAIRAAVAGDNVELLVPAAALSLIVGRLEPLAQWECLSPEARAAVLECLIGDAIETVETGSGRQIHLTEIGEPRLSRGDANFGFVVEWDGLSLPVCGRFPEALRLELYRWAGRLPRRSYSGLQATIAIRRGYAVLPLQGIRKLSTGDAIVFDADDGDTFFAVTGERYLAACTRSETGVVLAEPLLSRPRGPTRHFMTNDTIDQELQGVPQPSPIAEMPIKLVFDAGRLEVPLGELESLGEGHVFPLERAMSEAVEIVAQGRIIGRGEIVAVAGLAAVRITALHD</sequence>
<accession>A0A249PJ61</accession>
<comment type="similarity">
    <text evidence="1">Belongs to the FliN/MopA/SpaO family.</text>
</comment>